<protein>
    <submittedName>
        <fullName evidence="1">Uncharacterized protein</fullName>
    </submittedName>
</protein>
<organism evidence="1 2">
    <name type="scientific">Linnemannia hyalina</name>
    <dbReference type="NCBI Taxonomy" id="64524"/>
    <lineage>
        <taxon>Eukaryota</taxon>
        <taxon>Fungi</taxon>
        <taxon>Fungi incertae sedis</taxon>
        <taxon>Mucoromycota</taxon>
        <taxon>Mortierellomycotina</taxon>
        <taxon>Mortierellomycetes</taxon>
        <taxon>Mortierellales</taxon>
        <taxon>Mortierellaceae</taxon>
        <taxon>Linnemannia</taxon>
    </lineage>
</organism>
<accession>A0A9P7Y4S9</accession>
<dbReference type="EMBL" id="JAHRHY010000002">
    <property type="protein sequence ID" value="KAG9071311.1"/>
    <property type="molecule type" value="Genomic_DNA"/>
</dbReference>
<reference evidence="1" key="1">
    <citation type="submission" date="2021-06" db="EMBL/GenBank/DDBJ databases">
        <title>Genome Sequence of Mortierella hyaline Strain SCG-10, a Cold-Adapted, Nitrate-Reducing Fungus Isolated from Soil in Minnesota, USA.</title>
        <authorList>
            <person name="Aldossari N."/>
        </authorList>
    </citation>
    <scope>NUCLEOTIDE SEQUENCE</scope>
    <source>
        <strain evidence="1">SCG-10</strain>
    </source>
</reference>
<evidence type="ECO:0000313" key="2">
    <source>
        <dbReference type="Proteomes" id="UP000707451"/>
    </source>
</evidence>
<comment type="caution">
    <text evidence="1">The sequence shown here is derived from an EMBL/GenBank/DDBJ whole genome shotgun (WGS) entry which is preliminary data.</text>
</comment>
<name>A0A9P7Y4S9_9FUNG</name>
<evidence type="ECO:0000313" key="1">
    <source>
        <dbReference type="EMBL" id="KAG9071311.1"/>
    </source>
</evidence>
<keyword evidence="2" id="KW-1185">Reference proteome</keyword>
<sequence>MDVGEDLGYIMYARDSPTEPEVRYFRKQVAAALCEAAESVLNRCDADKLRELGFAEDMEECNYWKKSGTKAHIVDMATGQQGKLLELYGEVPEDEDRVMVEILTLTLHEEFPDEKVIQEVLTQEDLIQMEVVQEGEATTTE</sequence>
<dbReference type="Proteomes" id="UP000707451">
    <property type="component" value="Unassembled WGS sequence"/>
</dbReference>
<gene>
    <name evidence="1" type="ORF">KI688_005522</name>
</gene>
<proteinExistence type="predicted"/>
<dbReference type="AlphaFoldDB" id="A0A9P7Y4S9"/>